<dbReference type="InterPro" id="IPR017441">
    <property type="entry name" value="Protein_kinase_ATP_BS"/>
</dbReference>
<evidence type="ECO:0000259" key="8">
    <source>
        <dbReference type="PROSITE" id="PS50011"/>
    </source>
</evidence>
<evidence type="ECO:0000256" key="3">
    <source>
        <dbReference type="ARBA" id="ARBA00022777"/>
    </source>
</evidence>
<evidence type="ECO:0000313" key="10">
    <source>
        <dbReference type="Proteomes" id="UP000009168"/>
    </source>
</evidence>
<dbReference type="RefSeq" id="XP_001031953.2">
    <property type="nucleotide sequence ID" value="XM_001031953.3"/>
</dbReference>
<dbReference type="Proteomes" id="UP000009168">
    <property type="component" value="Unassembled WGS sequence"/>
</dbReference>
<evidence type="ECO:0000256" key="6">
    <source>
        <dbReference type="SAM" id="Coils"/>
    </source>
</evidence>
<dbReference type="GO" id="GO:0000045">
    <property type="term" value="P:autophagosome assembly"/>
    <property type="evidence" value="ECO:0007669"/>
    <property type="project" value="TreeGrafter"/>
</dbReference>
<dbReference type="InterPro" id="IPR008271">
    <property type="entry name" value="Ser/Thr_kinase_AS"/>
</dbReference>
<sequence length="659" mass="77382">MDSQQKEQKIEENSIKIGKYTLIQKLGSGGFSSVYLCEDENQNKFALKKIREVKERYIQQELKALMTIKSPYIVKYVENFVYKEYPIIIMEYCEQGTLDSYLKLYEGGVLHEKKALNMFAYILQGIRAIHEAGFIHRDLKGSNILMQNGLPKISDFGLARKATTSQMIQSSSCTPSYAAPEVLQGKQYGYKVDIWSLGVILYRIIFGCLPFEGSSHTKLLKKIQDLCQGGFQISKAPKKKTQDISIGLIKLFKEIFVIDYQKRIGFKELYSNSIIQEQLIDYKDTLEFYEIFEQKNDELDVLQSMIKNSDNQNEEDDEEELKRRDSLEREDAMITSILVQQKNDSSIQEQAKNYTALINLYGFLIDNYIYFNQKINFMNGTVNKSNFLLLKFFLSKLIYFYIKNLKKILSDKENIFNLTFNFAQFTFSKTYRQMEERLKMDEQIWSNEFETQYSQVKQLKQEKYPNIKQYFDENLNDTEKYYEKMPDDIKLPFRAVIMTNLKTFYHSILYDNQLEKKLTTTNKAQQNQQTNTKTKSQLNNTKIKKTAQQSETDLKNTSNKFDLLDLNPPPQLGKQMSASKFILLEKDVKATIMLRLALCASWNRIFSVNNLYTLNGKQLKYDQLITILHKSNYDQCIKQTLAIMEQYFPNLKNFDYNFM</sequence>
<dbReference type="OrthoDB" id="371082at2759"/>
<keyword evidence="4 5" id="KW-0067">ATP-binding</keyword>
<evidence type="ECO:0000256" key="1">
    <source>
        <dbReference type="ARBA" id="ARBA00022679"/>
    </source>
</evidence>
<dbReference type="eggNOG" id="KOG0583">
    <property type="taxonomic scope" value="Eukaryota"/>
</dbReference>
<dbReference type="Gene3D" id="1.10.510.10">
    <property type="entry name" value="Transferase(Phosphotransferase) domain 1"/>
    <property type="match status" value="1"/>
</dbReference>
<feature type="domain" description="Protein kinase" evidence="8">
    <location>
        <begin position="20"/>
        <end position="275"/>
    </location>
</feature>
<evidence type="ECO:0000256" key="5">
    <source>
        <dbReference type="PROSITE-ProRule" id="PRU10141"/>
    </source>
</evidence>
<dbReference type="CDD" id="cd14014">
    <property type="entry name" value="STKc_PknB_like"/>
    <property type="match status" value="1"/>
</dbReference>
<reference evidence="10" key="1">
    <citation type="journal article" date="2006" name="PLoS Biol.">
        <title>Macronuclear genome sequence of the ciliate Tetrahymena thermophila, a model eukaryote.</title>
        <authorList>
            <person name="Eisen J.A."/>
            <person name="Coyne R.S."/>
            <person name="Wu M."/>
            <person name="Wu D."/>
            <person name="Thiagarajan M."/>
            <person name="Wortman J.R."/>
            <person name="Badger J.H."/>
            <person name="Ren Q."/>
            <person name="Amedeo P."/>
            <person name="Jones K.M."/>
            <person name="Tallon L.J."/>
            <person name="Delcher A.L."/>
            <person name="Salzberg S.L."/>
            <person name="Silva J.C."/>
            <person name="Haas B.J."/>
            <person name="Majoros W.H."/>
            <person name="Farzad M."/>
            <person name="Carlton J.M."/>
            <person name="Smith R.K. Jr."/>
            <person name="Garg J."/>
            <person name="Pearlman R.E."/>
            <person name="Karrer K.M."/>
            <person name="Sun L."/>
            <person name="Manning G."/>
            <person name="Elde N.C."/>
            <person name="Turkewitz A.P."/>
            <person name="Asai D.J."/>
            <person name="Wilkes D.E."/>
            <person name="Wang Y."/>
            <person name="Cai H."/>
            <person name="Collins K."/>
            <person name="Stewart B.A."/>
            <person name="Lee S.R."/>
            <person name="Wilamowska K."/>
            <person name="Weinberg Z."/>
            <person name="Ruzzo W.L."/>
            <person name="Wloga D."/>
            <person name="Gaertig J."/>
            <person name="Frankel J."/>
            <person name="Tsao C.-C."/>
            <person name="Gorovsky M.A."/>
            <person name="Keeling P.J."/>
            <person name="Waller R.F."/>
            <person name="Patron N.J."/>
            <person name="Cherry J.M."/>
            <person name="Stover N.A."/>
            <person name="Krieger C.J."/>
            <person name="del Toro C."/>
            <person name="Ryder H.F."/>
            <person name="Williamson S.C."/>
            <person name="Barbeau R.A."/>
            <person name="Hamilton E.P."/>
            <person name="Orias E."/>
        </authorList>
    </citation>
    <scope>NUCLEOTIDE SEQUENCE [LARGE SCALE GENOMIC DNA]</scope>
    <source>
        <strain evidence="10">SB210</strain>
    </source>
</reference>
<organism evidence="9 10">
    <name type="scientific">Tetrahymena thermophila (strain SB210)</name>
    <dbReference type="NCBI Taxonomy" id="312017"/>
    <lineage>
        <taxon>Eukaryota</taxon>
        <taxon>Sar</taxon>
        <taxon>Alveolata</taxon>
        <taxon>Ciliophora</taxon>
        <taxon>Intramacronucleata</taxon>
        <taxon>Oligohymenophorea</taxon>
        <taxon>Hymenostomatida</taxon>
        <taxon>Tetrahymenina</taxon>
        <taxon>Tetrahymenidae</taxon>
        <taxon>Tetrahymena</taxon>
    </lineage>
</organism>
<dbReference type="GO" id="GO:0016020">
    <property type="term" value="C:membrane"/>
    <property type="evidence" value="ECO:0007669"/>
    <property type="project" value="TreeGrafter"/>
</dbReference>
<evidence type="ECO:0000256" key="4">
    <source>
        <dbReference type="ARBA" id="ARBA00022840"/>
    </source>
</evidence>
<keyword evidence="10" id="KW-1185">Reference proteome</keyword>
<dbReference type="PROSITE" id="PS00108">
    <property type="entry name" value="PROTEIN_KINASE_ST"/>
    <property type="match status" value="1"/>
</dbReference>
<evidence type="ECO:0000256" key="7">
    <source>
        <dbReference type="SAM" id="MobiDB-lite"/>
    </source>
</evidence>
<dbReference type="InterPro" id="IPR045269">
    <property type="entry name" value="Atg1-like"/>
</dbReference>
<protein>
    <submittedName>
        <fullName evidence="9">Kinase domain protein</fullName>
    </submittedName>
</protein>
<dbReference type="InterPro" id="IPR011009">
    <property type="entry name" value="Kinase-like_dom_sf"/>
</dbReference>
<evidence type="ECO:0000313" key="9">
    <source>
        <dbReference type="EMBL" id="EAR84290.2"/>
    </source>
</evidence>
<dbReference type="GO" id="GO:0005829">
    <property type="term" value="C:cytosol"/>
    <property type="evidence" value="ECO:0007669"/>
    <property type="project" value="TreeGrafter"/>
</dbReference>
<dbReference type="GO" id="GO:0010506">
    <property type="term" value="P:regulation of autophagy"/>
    <property type="evidence" value="ECO:0007669"/>
    <property type="project" value="InterPro"/>
</dbReference>
<feature type="region of interest" description="Disordered" evidence="7">
    <location>
        <begin position="521"/>
        <end position="552"/>
    </location>
</feature>
<dbReference type="SMART" id="SM00220">
    <property type="entry name" value="S_TKc"/>
    <property type="match status" value="1"/>
</dbReference>
<feature type="binding site" evidence="5">
    <location>
        <position position="48"/>
    </location>
    <ligand>
        <name>ATP</name>
        <dbReference type="ChEBI" id="CHEBI:30616"/>
    </ligand>
</feature>
<dbReference type="GO" id="GO:0005524">
    <property type="term" value="F:ATP binding"/>
    <property type="evidence" value="ECO:0007669"/>
    <property type="project" value="UniProtKB-UniRule"/>
</dbReference>
<keyword evidence="6" id="KW-0175">Coiled coil</keyword>
<dbReference type="HOGENOM" id="CLU_416524_0_0_1"/>
<dbReference type="PROSITE" id="PS00107">
    <property type="entry name" value="PROTEIN_KINASE_ATP"/>
    <property type="match status" value="1"/>
</dbReference>
<dbReference type="EMBL" id="GG662447">
    <property type="protein sequence ID" value="EAR84290.2"/>
    <property type="molecule type" value="Genomic_DNA"/>
</dbReference>
<keyword evidence="3 9" id="KW-0418">Kinase</keyword>
<dbReference type="GO" id="GO:0000407">
    <property type="term" value="C:phagophore assembly site"/>
    <property type="evidence" value="ECO:0007669"/>
    <property type="project" value="TreeGrafter"/>
</dbReference>
<dbReference type="KEGG" id="tet:TTHERM_00715960"/>
<dbReference type="GO" id="GO:0005776">
    <property type="term" value="C:autophagosome"/>
    <property type="evidence" value="ECO:0007669"/>
    <property type="project" value="TreeGrafter"/>
</dbReference>
<proteinExistence type="predicted"/>
<dbReference type="PROSITE" id="PS50011">
    <property type="entry name" value="PROTEIN_KINASE_DOM"/>
    <property type="match status" value="1"/>
</dbReference>
<name>I7LZM6_TETTS</name>
<gene>
    <name evidence="9" type="ORF">TTHERM_00715960</name>
</gene>
<dbReference type="GeneID" id="7831863"/>
<dbReference type="GO" id="GO:0004674">
    <property type="term" value="F:protein serine/threonine kinase activity"/>
    <property type="evidence" value="ECO:0007669"/>
    <property type="project" value="InterPro"/>
</dbReference>
<dbReference type="InParanoid" id="I7LZM6"/>
<dbReference type="PANTHER" id="PTHR24348">
    <property type="entry name" value="SERINE/THREONINE-PROTEIN KINASE UNC-51-RELATED"/>
    <property type="match status" value="1"/>
</dbReference>
<evidence type="ECO:0000256" key="2">
    <source>
        <dbReference type="ARBA" id="ARBA00022741"/>
    </source>
</evidence>
<dbReference type="AlphaFoldDB" id="I7LZM6"/>
<dbReference type="STRING" id="312017.I7LZM6"/>
<accession>I7LZM6</accession>
<dbReference type="InterPro" id="IPR000719">
    <property type="entry name" value="Prot_kinase_dom"/>
</dbReference>
<dbReference type="SUPFAM" id="SSF56112">
    <property type="entry name" value="Protein kinase-like (PK-like)"/>
    <property type="match status" value="1"/>
</dbReference>
<dbReference type="PANTHER" id="PTHR24348:SF22">
    <property type="entry name" value="NON-SPECIFIC SERINE_THREONINE PROTEIN KINASE"/>
    <property type="match status" value="1"/>
</dbReference>
<feature type="coiled-coil region" evidence="6">
    <location>
        <begin position="292"/>
        <end position="319"/>
    </location>
</feature>
<keyword evidence="1" id="KW-0808">Transferase</keyword>
<dbReference type="Pfam" id="PF00069">
    <property type="entry name" value="Pkinase"/>
    <property type="match status" value="1"/>
</dbReference>
<feature type="compositionally biased region" description="Low complexity" evidence="7">
    <location>
        <begin position="521"/>
        <end position="541"/>
    </location>
</feature>
<keyword evidence="2 5" id="KW-0547">Nucleotide-binding</keyword>